<feature type="signal peptide" evidence="2">
    <location>
        <begin position="1"/>
        <end position="21"/>
    </location>
</feature>
<accession>A0ABX9U0D1</accession>
<sequence>MRILKTVICSGLFLASASIWAQETNSTSSAETTQKIVQPYGNNPNIFHVWAYKAQEGVIGAAKNVGEITERGVAKVKPSVDQAWDNTKNLASTTVNKVDASATQASQTANAKIQDSKETFGGKPQHPAPIEHQSLSEPSNNNSHNSSTISNSPLSTPNQNQSATTSSSSTTSYAVTDL</sequence>
<evidence type="ECO:0000313" key="4">
    <source>
        <dbReference type="Proteomes" id="UP000280271"/>
    </source>
</evidence>
<reference evidence="3 4" key="1">
    <citation type="submission" date="2018-09" db="EMBL/GenBank/DDBJ databases">
        <title>The draft genome of Acinetobacter sp. strains.</title>
        <authorList>
            <person name="Qin J."/>
            <person name="Feng Y."/>
            <person name="Zong Z."/>
        </authorList>
    </citation>
    <scope>NUCLEOTIDE SEQUENCE [LARGE SCALE GENOMIC DNA]</scope>
    <source>
        <strain evidence="3 4">WCHAc060005</strain>
    </source>
</reference>
<feature type="compositionally biased region" description="Low complexity" evidence="1">
    <location>
        <begin position="135"/>
        <end position="172"/>
    </location>
</feature>
<organism evidence="3 4">
    <name type="scientific">Acinetobacter chengduensis</name>
    <dbReference type="NCBI Taxonomy" id="2420890"/>
    <lineage>
        <taxon>Bacteria</taxon>
        <taxon>Pseudomonadati</taxon>
        <taxon>Pseudomonadota</taxon>
        <taxon>Gammaproteobacteria</taxon>
        <taxon>Moraxellales</taxon>
        <taxon>Moraxellaceae</taxon>
        <taxon>Acinetobacter</taxon>
    </lineage>
</organism>
<evidence type="ECO:0000313" key="3">
    <source>
        <dbReference type="EMBL" id="RLL24634.1"/>
    </source>
</evidence>
<feature type="chain" id="PRO_5047192544" evidence="2">
    <location>
        <begin position="22"/>
        <end position="178"/>
    </location>
</feature>
<evidence type="ECO:0000256" key="1">
    <source>
        <dbReference type="SAM" id="MobiDB-lite"/>
    </source>
</evidence>
<comment type="caution">
    <text evidence="3">The sequence shown here is derived from an EMBL/GenBank/DDBJ whole genome shotgun (WGS) entry which is preliminary data.</text>
</comment>
<feature type="compositionally biased region" description="Low complexity" evidence="1">
    <location>
        <begin position="100"/>
        <end position="109"/>
    </location>
</feature>
<dbReference type="EMBL" id="RCHC01000001">
    <property type="protein sequence ID" value="RLL24634.1"/>
    <property type="molecule type" value="Genomic_DNA"/>
</dbReference>
<keyword evidence="4" id="KW-1185">Reference proteome</keyword>
<protein>
    <submittedName>
        <fullName evidence="3">Uncharacterized protein</fullName>
    </submittedName>
</protein>
<name>A0ABX9U0D1_9GAMM</name>
<evidence type="ECO:0000256" key="2">
    <source>
        <dbReference type="SAM" id="SignalP"/>
    </source>
</evidence>
<keyword evidence="2" id="KW-0732">Signal</keyword>
<dbReference type="Proteomes" id="UP000280271">
    <property type="component" value="Unassembled WGS sequence"/>
</dbReference>
<proteinExistence type="predicted"/>
<feature type="region of interest" description="Disordered" evidence="1">
    <location>
        <begin position="100"/>
        <end position="178"/>
    </location>
</feature>
<gene>
    <name evidence="3" type="ORF">D9K81_01245</name>
</gene>
<dbReference type="RefSeq" id="WP_120374649.1">
    <property type="nucleotide sequence ID" value="NZ_RCHC01000001.1"/>
</dbReference>